<organism evidence="2 3">
    <name type="scientific">Caballeronia arvi</name>
    <dbReference type="NCBI Taxonomy" id="1777135"/>
    <lineage>
        <taxon>Bacteria</taxon>
        <taxon>Pseudomonadati</taxon>
        <taxon>Pseudomonadota</taxon>
        <taxon>Betaproteobacteria</taxon>
        <taxon>Burkholderiales</taxon>
        <taxon>Burkholderiaceae</taxon>
        <taxon>Caballeronia</taxon>
    </lineage>
</organism>
<comment type="caution">
    <text evidence="2">The sequence shown here is derived from an EMBL/GenBank/DDBJ whole genome shotgun (WGS) entry which is preliminary data.</text>
</comment>
<dbReference type="Proteomes" id="UP000055019">
    <property type="component" value="Unassembled WGS sequence"/>
</dbReference>
<keyword evidence="3" id="KW-1185">Reference proteome</keyword>
<evidence type="ECO:0000256" key="1">
    <source>
        <dbReference type="SAM" id="MobiDB-lite"/>
    </source>
</evidence>
<dbReference type="EMBL" id="FCOM02000010">
    <property type="protein sequence ID" value="SAL59846.1"/>
    <property type="molecule type" value="Genomic_DNA"/>
</dbReference>
<proteinExistence type="predicted"/>
<evidence type="ECO:0000313" key="3">
    <source>
        <dbReference type="Proteomes" id="UP000055019"/>
    </source>
</evidence>
<feature type="region of interest" description="Disordered" evidence="1">
    <location>
        <begin position="62"/>
        <end position="83"/>
    </location>
</feature>
<dbReference type="AlphaFoldDB" id="A0A158ITG6"/>
<feature type="region of interest" description="Disordered" evidence="1">
    <location>
        <begin position="1"/>
        <end position="39"/>
    </location>
</feature>
<sequence length="83" mass="8706">MKTPRAGSDANPCTDVTTPERTRNVPSSESENAQIASSALHARKAPRLAVAASEWISAVPTSHGMNDAFSTGSQNHHPPQPSS</sequence>
<feature type="compositionally biased region" description="Polar residues" evidence="1">
    <location>
        <begin position="24"/>
        <end position="37"/>
    </location>
</feature>
<evidence type="ECO:0000313" key="2">
    <source>
        <dbReference type="EMBL" id="SAL59846.1"/>
    </source>
</evidence>
<accession>A0A158ITG6</accession>
<feature type="compositionally biased region" description="Polar residues" evidence="1">
    <location>
        <begin position="62"/>
        <end position="77"/>
    </location>
</feature>
<gene>
    <name evidence="2" type="ORF">AWB74_02934</name>
</gene>
<name>A0A158ITG6_9BURK</name>
<reference evidence="2" key="1">
    <citation type="submission" date="2016-01" db="EMBL/GenBank/DDBJ databases">
        <authorList>
            <person name="Peeters C."/>
        </authorList>
    </citation>
    <scope>NUCLEOTIDE SEQUENCE [LARGE SCALE GENOMIC DNA]</scope>
    <source>
        <strain evidence="2">LMG 29317</strain>
    </source>
</reference>
<protein>
    <submittedName>
        <fullName evidence="2">Uncharacterized protein</fullName>
    </submittedName>
</protein>